<sequence length="82" mass="9425">MNKNHELDFKLKLINEYKEEKLASENQIYFFLGFPTKNKATKTTNIAISIEKIILPNKSLGIDQKKLTVEKTNIAINPNFNA</sequence>
<gene>
    <name evidence="2" type="ORF">DOS76_11200</name>
    <name evidence="1" type="ORF">DOS83_03685</name>
</gene>
<evidence type="ECO:0000313" key="1">
    <source>
        <dbReference type="EMBL" id="REH98295.1"/>
    </source>
</evidence>
<dbReference type="Proteomes" id="UP000256562">
    <property type="component" value="Unassembled WGS sequence"/>
</dbReference>
<protein>
    <submittedName>
        <fullName evidence="1">Uncharacterized protein</fullName>
    </submittedName>
</protein>
<organism evidence="1 4">
    <name type="scientific">Staphylococcus felis</name>
    <dbReference type="NCBI Taxonomy" id="46127"/>
    <lineage>
        <taxon>Bacteria</taxon>
        <taxon>Bacillati</taxon>
        <taxon>Bacillota</taxon>
        <taxon>Bacilli</taxon>
        <taxon>Bacillales</taxon>
        <taxon>Staphylococcaceae</taxon>
        <taxon>Staphylococcus</taxon>
    </lineage>
</organism>
<accession>A0A2K3Z9Y5</accession>
<dbReference type="GeneID" id="48058658"/>
<name>A0A2K3Z9Y5_9STAP</name>
<dbReference type="EMBL" id="QKYD01000162">
    <property type="protein sequence ID" value="REI19366.1"/>
    <property type="molecule type" value="Genomic_DNA"/>
</dbReference>
<dbReference type="KEGG" id="sfq:C7J90_10490"/>
<evidence type="ECO:0000313" key="2">
    <source>
        <dbReference type="EMBL" id="REI19366.1"/>
    </source>
</evidence>
<dbReference type="EMBL" id="QKXQ01000158">
    <property type="protein sequence ID" value="REH98295.1"/>
    <property type="molecule type" value="Genomic_DNA"/>
</dbReference>
<dbReference type="Proteomes" id="UP000256337">
    <property type="component" value="Unassembled WGS sequence"/>
</dbReference>
<proteinExistence type="predicted"/>
<evidence type="ECO:0000313" key="4">
    <source>
        <dbReference type="Proteomes" id="UP000256562"/>
    </source>
</evidence>
<reference evidence="3 4" key="1">
    <citation type="journal article" date="2018" name="Vet. Microbiol.">
        <title>Characterisation of Staphylococcus felis isolated from cats using whole genome sequencing.</title>
        <authorList>
            <person name="Worthing K."/>
            <person name="Pang S."/>
            <person name="Trott D.J."/>
            <person name="Abraham S."/>
            <person name="Coombs G.W."/>
            <person name="Jordan D."/>
            <person name="McIntyre L."/>
            <person name="Davies M.R."/>
            <person name="Norris J."/>
        </authorList>
    </citation>
    <scope>NUCLEOTIDE SEQUENCE [LARGE SCALE GENOMIC DNA]</scope>
    <source>
        <strain evidence="2 3">F25</strain>
        <strain evidence="1 4">F9</strain>
    </source>
</reference>
<comment type="caution">
    <text evidence="1">The sequence shown here is derived from an EMBL/GenBank/DDBJ whole genome shotgun (WGS) entry which is preliminary data.</text>
</comment>
<dbReference type="AlphaFoldDB" id="A0A2K3Z9Y5"/>
<evidence type="ECO:0000313" key="3">
    <source>
        <dbReference type="Proteomes" id="UP000256337"/>
    </source>
</evidence>
<dbReference type="RefSeq" id="WP_103209769.1">
    <property type="nucleotide sequence ID" value="NZ_CAJUZR010000051.1"/>
</dbReference>